<dbReference type="GO" id="GO:0005615">
    <property type="term" value="C:extracellular space"/>
    <property type="evidence" value="ECO:0007669"/>
    <property type="project" value="TreeGrafter"/>
</dbReference>
<evidence type="ECO:0000259" key="7">
    <source>
        <dbReference type="PROSITE" id="PS50240"/>
    </source>
</evidence>
<dbReference type="GO" id="GO:0006508">
    <property type="term" value="P:proteolysis"/>
    <property type="evidence" value="ECO:0007669"/>
    <property type="project" value="UniProtKB-KW"/>
</dbReference>
<feature type="domain" description="Peptidase S1" evidence="7">
    <location>
        <begin position="1"/>
        <end position="141"/>
    </location>
</feature>
<dbReference type="InterPro" id="IPR009003">
    <property type="entry name" value="Peptidase_S1_PA"/>
</dbReference>
<accession>A0A0K2UDV9</accession>
<dbReference type="InterPro" id="IPR043504">
    <property type="entry name" value="Peptidase_S1_PA_chymotrypsin"/>
</dbReference>
<evidence type="ECO:0000256" key="2">
    <source>
        <dbReference type="ARBA" id="ARBA00022525"/>
    </source>
</evidence>
<keyword evidence="5" id="KW-0720">Serine protease</keyword>
<dbReference type="OrthoDB" id="547031at2759"/>
<keyword evidence="8" id="KW-0812">Transmembrane</keyword>
<dbReference type="GO" id="GO:0004252">
    <property type="term" value="F:serine-type endopeptidase activity"/>
    <property type="evidence" value="ECO:0007669"/>
    <property type="project" value="InterPro"/>
</dbReference>
<keyword evidence="2" id="KW-0964">Secreted</keyword>
<evidence type="ECO:0000256" key="6">
    <source>
        <dbReference type="ARBA" id="ARBA00023157"/>
    </source>
</evidence>
<dbReference type="InterPro" id="IPR001254">
    <property type="entry name" value="Trypsin_dom"/>
</dbReference>
<comment type="subcellular location">
    <subcellularLocation>
        <location evidence="1">Secreted</location>
    </subcellularLocation>
</comment>
<evidence type="ECO:0000313" key="8">
    <source>
        <dbReference type="EMBL" id="CDW36245.1"/>
    </source>
</evidence>
<evidence type="ECO:0000256" key="5">
    <source>
        <dbReference type="ARBA" id="ARBA00022825"/>
    </source>
</evidence>
<keyword evidence="8" id="KW-0472">Membrane</keyword>
<dbReference type="InterPro" id="IPR050127">
    <property type="entry name" value="Serine_Proteases_S1"/>
</dbReference>
<dbReference type="PANTHER" id="PTHR24264">
    <property type="entry name" value="TRYPSIN-RELATED"/>
    <property type="match status" value="1"/>
</dbReference>
<organism evidence="8">
    <name type="scientific">Lepeophtheirus salmonis</name>
    <name type="common">Salmon louse</name>
    <name type="synonym">Caligus salmonis</name>
    <dbReference type="NCBI Taxonomy" id="72036"/>
    <lineage>
        <taxon>Eukaryota</taxon>
        <taxon>Metazoa</taxon>
        <taxon>Ecdysozoa</taxon>
        <taxon>Arthropoda</taxon>
        <taxon>Crustacea</taxon>
        <taxon>Multicrustacea</taxon>
        <taxon>Hexanauplia</taxon>
        <taxon>Copepoda</taxon>
        <taxon>Siphonostomatoida</taxon>
        <taxon>Caligidae</taxon>
        <taxon>Lepeophtheirus</taxon>
    </lineage>
</organism>
<name>A0A0K2UDV9_LEPSM</name>
<proteinExistence type="predicted"/>
<dbReference type="PROSITE" id="PS50240">
    <property type="entry name" value="TRYPSIN_DOM"/>
    <property type="match status" value="1"/>
</dbReference>
<keyword evidence="6" id="KW-1015">Disulfide bond</keyword>
<keyword evidence="3 8" id="KW-0645">Protease</keyword>
<dbReference type="InterPro" id="IPR033116">
    <property type="entry name" value="TRYPSIN_SER"/>
</dbReference>
<dbReference type="PROSITE" id="PS00135">
    <property type="entry name" value="TRYPSIN_SER"/>
    <property type="match status" value="1"/>
</dbReference>
<evidence type="ECO:0000256" key="1">
    <source>
        <dbReference type="ARBA" id="ARBA00004613"/>
    </source>
</evidence>
<evidence type="ECO:0000256" key="3">
    <source>
        <dbReference type="ARBA" id="ARBA00022670"/>
    </source>
</evidence>
<keyword evidence="4" id="KW-0378">Hydrolase</keyword>
<protein>
    <submittedName>
        <fullName evidence="8">Transmembrane protease serine 9like [Takifugu rubripes]</fullName>
    </submittedName>
</protein>
<evidence type="ECO:0000256" key="4">
    <source>
        <dbReference type="ARBA" id="ARBA00022801"/>
    </source>
</evidence>
<sequence>MSKTMQEINLNILHDNECKYFGKELDSDVKRELCAGQKHPFPLVPIVERKFSGKGYTMSKFARNRLGLKKSKYLFYIGGGDSCQGDSGGPLVIWHSPNESTSKRAYIVGVVSRGVGCANFNSPGIFSRVKMHLEWIHKHSSSYDCN</sequence>
<dbReference type="PANTHER" id="PTHR24264:SF15">
    <property type="entry name" value="RIKEN CDNA 2210010C04 GENE"/>
    <property type="match status" value="1"/>
</dbReference>
<dbReference type="Gene3D" id="2.40.10.10">
    <property type="entry name" value="Trypsin-like serine proteases"/>
    <property type="match status" value="1"/>
</dbReference>
<dbReference type="EMBL" id="HACA01018884">
    <property type="protein sequence ID" value="CDW36245.1"/>
    <property type="molecule type" value="Transcribed_RNA"/>
</dbReference>
<reference evidence="8" key="1">
    <citation type="submission" date="2014-05" db="EMBL/GenBank/DDBJ databases">
        <authorList>
            <person name="Chronopoulou M."/>
        </authorList>
    </citation>
    <scope>NUCLEOTIDE SEQUENCE</scope>
    <source>
        <tissue evidence="8">Whole organism</tissue>
    </source>
</reference>
<dbReference type="AlphaFoldDB" id="A0A0K2UDV9"/>
<dbReference type="SUPFAM" id="SSF50494">
    <property type="entry name" value="Trypsin-like serine proteases"/>
    <property type="match status" value="1"/>
</dbReference>
<dbReference type="Pfam" id="PF00089">
    <property type="entry name" value="Trypsin"/>
    <property type="match status" value="1"/>
</dbReference>